<evidence type="ECO:0000256" key="3">
    <source>
        <dbReference type="ARBA" id="ARBA00023125"/>
    </source>
</evidence>
<evidence type="ECO:0000256" key="2">
    <source>
        <dbReference type="ARBA" id="ARBA00023015"/>
    </source>
</evidence>
<feature type="region of interest" description="Disordered" evidence="6">
    <location>
        <begin position="621"/>
        <end position="643"/>
    </location>
</feature>
<dbReference type="GO" id="GO:0005634">
    <property type="term" value="C:nucleus"/>
    <property type="evidence" value="ECO:0007669"/>
    <property type="project" value="UniProtKB-SubCell"/>
</dbReference>
<feature type="compositionally biased region" description="Low complexity" evidence="6">
    <location>
        <begin position="147"/>
        <end position="175"/>
    </location>
</feature>
<feature type="compositionally biased region" description="Polar residues" evidence="6">
    <location>
        <begin position="177"/>
        <end position="192"/>
    </location>
</feature>
<keyword evidence="9" id="KW-1185">Reference proteome</keyword>
<keyword evidence="3" id="KW-0238">DNA-binding</keyword>
<evidence type="ECO:0000256" key="1">
    <source>
        <dbReference type="ARBA" id="ARBA00004123"/>
    </source>
</evidence>
<comment type="caution">
    <text evidence="8">The sequence shown here is derived from an EMBL/GenBank/DDBJ whole genome shotgun (WGS) entry which is preliminary data.</text>
</comment>
<evidence type="ECO:0000256" key="4">
    <source>
        <dbReference type="ARBA" id="ARBA00023163"/>
    </source>
</evidence>
<evidence type="ECO:0000313" key="8">
    <source>
        <dbReference type="EMBL" id="KAK3372817.1"/>
    </source>
</evidence>
<dbReference type="GO" id="GO:0000978">
    <property type="term" value="F:RNA polymerase II cis-regulatory region sequence-specific DNA binding"/>
    <property type="evidence" value="ECO:0007669"/>
    <property type="project" value="TreeGrafter"/>
</dbReference>
<evidence type="ECO:0000313" key="9">
    <source>
        <dbReference type="Proteomes" id="UP001287356"/>
    </source>
</evidence>
<feature type="compositionally biased region" description="Low complexity" evidence="6">
    <location>
        <begin position="513"/>
        <end position="524"/>
    </location>
</feature>
<feature type="domain" description="BHLH" evidence="7">
    <location>
        <begin position="555"/>
        <end position="606"/>
    </location>
</feature>
<evidence type="ECO:0000259" key="7">
    <source>
        <dbReference type="PROSITE" id="PS50888"/>
    </source>
</evidence>
<dbReference type="GO" id="GO:0000981">
    <property type="term" value="F:DNA-binding transcription factor activity, RNA polymerase II-specific"/>
    <property type="evidence" value="ECO:0007669"/>
    <property type="project" value="TreeGrafter"/>
</dbReference>
<comment type="subcellular location">
    <subcellularLocation>
        <location evidence="1">Nucleus</location>
    </subcellularLocation>
</comment>
<name>A0AAE0KB03_9PEZI</name>
<reference evidence="8" key="2">
    <citation type="submission" date="2023-06" db="EMBL/GenBank/DDBJ databases">
        <authorList>
            <consortium name="Lawrence Berkeley National Laboratory"/>
            <person name="Haridas S."/>
            <person name="Hensen N."/>
            <person name="Bonometti L."/>
            <person name="Westerberg I."/>
            <person name="Brannstrom I.O."/>
            <person name="Guillou S."/>
            <person name="Cros-Aarteil S."/>
            <person name="Calhoun S."/>
            <person name="Kuo A."/>
            <person name="Mondo S."/>
            <person name="Pangilinan J."/>
            <person name="Riley R."/>
            <person name="Labutti K."/>
            <person name="Andreopoulos B."/>
            <person name="Lipzen A."/>
            <person name="Chen C."/>
            <person name="Yanf M."/>
            <person name="Daum C."/>
            <person name="Ng V."/>
            <person name="Clum A."/>
            <person name="Steindorff A."/>
            <person name="Ohm R."/>
            <person name="Martin F."/>
            <person name="Silar P."/>
            <person name="Natvig D."/>
            <person name="Lalanne C."/>
            <person name="Gautier V."/>
            <person name="Ament-Velasquez S.L."/>
            <person name="Kruys A."/>
            <person name="Hutchinson M.I."/>
            <person name="Powell A.J."/>
            <person name="Barry K."/>
            <person name="Miller A.N."/>
            <person name="Grigoriev I.V."/>
            <person name="Debuchy R."/>
            <person name="Gladieux P."/>
            <person name="Thoren M.H."/>
            <person name="Johannesson H."/>
        </authorList>
    </citation>
    <scope>NUCLEOTIDE SEQUENCE</scope>
    <source>
        <strain evidence="8">CBS 958.72</strain>
    </source>
</reference>
<dbReference type="InterPro" id="IPR052207">
    <property type="entry name" value="Max-like/E-box_TFs"/>
</dbReference>
<sequence length="643" mass="70718">MGGLSVPYPSPPSRGFTTSALKNTELRNHKSPGPRGTLMQNGPLLTRTDRHDLDGFFDLFNSAASVNAARFSENGNNLNSWNFPPDLLDHTVQYPGAPIFTGSGLQHVNPQQLSTQLGEPYLAEAVFTPGDQFQTPHHAQRQEHSPHQQQRQQYSAPQQHLPPQQQPPQNYQPPQHYTRQPQQHTQLERTTYPQPPASHWASQHQAPDVLAAASVLSPPGTSALHRISFPHGLPVPVQPARNNSVASVTTSSHMYPTASTPPLAVPAAAEHQPMQAQYPFGYRTESHHGSLNSDRDDTLTQMMWGARNPVPATRAPPPVEVQYGSDTSFNRPNYIPQSAEDSSEALSKQQISYLDCLTVNKSAVTTRASSPLQAAGWAVPPSSPKTQHKTPRRPSGRSKHRTHSSTELGSEVPLHKRIKREEQEPSASDESEEEYEENEGPKQADQSPARGKARRPSRPKKPTKPRRTSKSIKLEDAGEPDESRWATSQENLSGSKTPSAGRKRKSQTEGESETSSPAATSASPQKDAKPRSQSRSIASVGTPQVPRRENLTPQQKRDNHIKSEQRRRSLIKDGFADLSKIVPRLSGGGFSKANVVNYTAEWIEELKEGNMRLREQLRLANLRDDPGHGEDGDDAPEAGADGT</sequence>
<dbReference type="SUPFAM" id="SSF47459">
    <property type="entry name" value="HLH, helix-loop-helix DNA-binding domain"/>
    <property type="match status" value="1"/>
</dbReference>
<feature type="region of interest" description="Disordered" evidence="6">
    <location>
        <begin position="25"/>
        <end position="45"/>
    </location>
</feature>
<accession>A0AAE0KB03</accession>
<organism evidence="8 9">
    <name type="scientific">Lasiosphaeria ovina</name>
    <dbReference type="NCBI Taxonomy" id="92902"/>
    <lineage>
        <taxon>Eukaryota</taxon>
        <taxon>Fungi</taxon>
        <taxon>Dikarya</taxon>
        <taxon>Ascomycota</taxon>
        <taxon>Pezizomycotina</taxon>
        <taxon>Sordariomycetes</taxon>
        <taxon>Sordariomycetidae</taxon>
        <taxon>Sordariales</taxon>
        <taxon>Lasiosphaeriaceae</taxon>
        <taxon>Lasiosphaeria</taxon>
    </lineage>
</organism>
<dbReference type="PROSITE" id="PS50888">
    <property type="entry name" value="BHLH"/>
    <property type="match status" value="1"/>
</dbReference>
<feature type="compositionally biased region" description="Polar residues" evidence="6">
    <location>
        <begin position="485"/>
        <end position="498"/>
    </location>
</feature>
<feature type="compositionally biased region" description="Basic residues" evidence="6">
    <location>
        <begin position="386"/>
        <end position="403"/>
    </location>
</feature>
<gene>
    <name evidence="8" type="ORF">B0T24DRAFT_244372</name>
</gene>
<evidence type="ECO:0000256" key="6">
    <source>
        <dbReference type="SAM" id="MobiDB-lite"/>
    </source>
</evidence>
<feature type="region of interest" description="Disordered" evidence="6">
    <location>
        <begin position="309"/>
        <end position="342"/>
    </location>
</feature>
<dbReference type="CDD" id="cd11404">
    <property type="entry name" value="bHLHzip_Mlx_like"/>
    <property type="match status" value="1"/>
</dbReference>
<dbReference type="EMBL" id="JAULSN010000004">
    <property type="protein sequence ID" value="KAK3372817.1"/>
    <property type="molecule type" value="Genomic_DNA"/>
</dbReference>
<feature type="compositionally biased region" description="Basic and acidic residues" evidence="6">
    <location>
        <begin position="472"/>
        <end position="484"/>
    </location>
</feature>
<feature type="compositionally biased region" description="Polar residues" evidence="6">
    <location>
        <begin position="324"/>
        <end position="342"/>
    </location>
</feature>
<keyword evidence="4" id="KW-0804">Transcription</keyword>
<reference evidence="8" key="1">
    <citation type="journal article" date="2023" name="Mol. Phylogenet. Evol.">
        <title>Genome-scale phylogeny and comparative genomics of the fungal order Sordariales.</title>
        <authorList>
            <person name="Hensen N."/>
            <person name="Bonometti L."/>
            <person name="Westerberg I."/>
            <person name="Brannstrom I.O."/>
            <person name="Guillou S."/>
            <person name="Cros-Aarteil S."/>
            <person name="Calhoun S."/>
            <person name="Haridas S."/>
            <person name="Kuo A."/>
            <person name="Mondo S."/>
            <person name="Pangilinan J."/>
            <person name="Riley R."/>
            <person name="LaButti K."/>
            <person name="Andreopoulos B."/>
            <person name="Lipzen A."/>
            <person name="Chen C."/>
            <person name="Yan M."/>
            <person name="Daum C."/>
            <person name="Ng V."/>
            <person name="Clum A."/>
            <person name="Steindorff A."/>
            <person name="Ohm R.A."/>
            <person name="Martin F."/>
            <person name="Silar P."/>
            <person name="Natvig D.O."/>
            <person name="Lalanne C."/>
            <person name="Gautier V."/>
            <person name="Ament-Velasquez S.L."/>
            <person name="Kruys A."/>
            <person name="Hutchinson M.I."/>
            <person name="Powell A.J."/>
            <person name="Barry K."/>
            <person name="Miller A.N."/>
            <person name="Grigoriev I.V."/>
            <person name="Debuchy R."/>
            <person name="Gladieux P."/>
            <person name="Hiltunen Thoren M."/>
            <person name="Johannesson H."/>
        </authorList>
    </citation>
    <scope>NUCLEOTIDE SEQUENCE</scope>
    <source>
        <strain evidence="8">CBS 958.72</strain>
    </source>
</reference>
<proteinExistence type="predicted"/>
<dbReference type="GO" id="GO:0046983">
    <property type="term" value="F:protein dimerization activity"/>
    <property type="evidence" value="ECO:0007669"/>
    <property type="project" value="InterPro"/>
</dbReference>
<evidence type="ECO:0000256" key="5">
    <source>
        <dbReference type="ARBA" id="ARBA00023242"/>
    </source>
</evidence>
<dbReference type="PANTHER" id="PTHR15741:SF27">
    <property type="entry name" value="TRANSCRIPTION FACTOR AP-4"/>
    <property type="match status" value="1"/>
</dbReference>
<keyword evidence="5" id="KW-0539">Nucleus</keyword>
<dbReference type="Proteomes" id="UP001287356">
    <property type="component" value="Unassembled WGS sequence"/>
</dbReference>
<feature type="region of interest" description="Disordered" evidence="6">
    <location>
        <begin position="132"/>
        <end position="204"/>
    </location>
</feature>
<feature type="region of interest" description="Disordered" evidence="6">
    <location>
        <begin position="370"/>
        <end position="575"/>
    </location>
</feature>
<feature type="compositionally biased region" description="Basic and acidic residues" evidence="6">
    <location>
        <begin position="546"/>
        <end position="575"/>
    </location>
</feature>
<keyword evidence="2" id="KW-0805">Transcription regulation</keyword>
<dbReference type="AlphaFoldDB" id="A0AAE0KB03"/>
<feature type="compositionally biased region" description="Basic and acidic residues" evidence="6">
    <location>
        <begin position="621"/>
        <end position="630"/>
    </location>
</feature>
<feature type="compositionally biased region" description="Acidic residues" evidence="6">
    <location>
        <begin position="427"/>
        <end position="438"/>
    </location>
</feature>
<feature type="compositionally biased region" description="Basic residues" evidence="6">
    <location>
        <begin position="451"/>
        <end position="470"/>
    </location>
</feature>
<dbReference type="Pfam" id="PF00010">
    <property type="entry name" value="HLH"/>
    <property type="match status" value="1"/>
</dbReference>
<dbReference type="InterPro" id="IPR036638">
    <property type="entry name" value="HLH_DNA-bd_sf"/>
</dbReference>
<dbReference type="Gene3D" id="4.10.280.10">
    <property type="entry name" value="Helix-loop-helix DNA-binding domain"/>
    <property type="match status" value="1"/>
</dbReference>
<dbReference type="PANTHER" id="PTHR15741">
    <property type="entry name" value="BASIC HELIX-LOOP-HELIX ZIP TRANSCRIPTION FACTOR"/>
    <property type="match status" value="1"/>
</dbReference>
<protein>
    <recommendedName>
        <fullName evidence="7">BHLH domain-containing protein</fullName>
    </recommendedName>
</protein>
<feature type="compositionally biased region" description="Polar residues" evidence="6">
    <location>
        <begin position="531"/>
        <end position="542"/>
    </location>
</feature>
<dbReference type="InterPro" id="IPR011598">
    <property type="entry name" value="bHLH_dom"/>
</dbReference>